<dbReference type="EC" id="2.7.7.7" evidence="12 13"/>
<evidence type="ECO:0000256" key="3">
    <source>
        <dbReference type="ARBA" id="ARBA00022562"/>
    </source>
</evidence>
<name>A0A6N3IR63_9ADEN</name>
<dbReference type="InterPro" id="IPR017964">
    <property type="entry name" value="DNA-dir_DNA_pol_B_CS"/>
</dbReference>
<feature type="compositionally biased region" description="Polar residues" evidence="14">
    <location>
        <begin position="1126"/>
        <end position="1143"/>
    </location>
</feature>
<evidence type="ECO:0000313" key="17">
    <source>
        <dbReference type="Proteomes" id="UP000676569"/>
    </source>
</evidence>
<dbReference type="InterPro" id="IPR043502">
    <property type="entry name" value="DNA/RNA_pol_sf"/>
</dbReference>
<dbReference type="Gene3D" id="3.90.1600.10">
    <property type="entry name" value="Palm domain of DNA polymerase"/>
    <property type="match status" value="1"/>
</dbReference>
<dbReference type="PIRSF" id="PIRSF000788">
    <property type="entry name" value="DPol_ADV"/>
    <property type="match status" value="1"/>
</dbReference>
<evidence type="ECO:0000256" key="11">
    <source>
        <dbReference type="ARBA" id="ARBA00049244"/>
    </source>
</evidence>
<dbReference type="EMBL" id="MT050041">
    <property type="protein sequence ID" value="QJR83088.1"/>
    <property type="molecule type" value="Genomic_DNA"/>
</dbReference>
<evidence type="ECO:0000256" key="2">
    <source>
        <dbReference type="ARBA" id="ARBA00005755"/>
    </source>
</evidence>
<dbReference type="GO" id="GO:0003887">
    <property type="term" value="F:DNA-directed DNA polymerase activity"/>
    <property type="evidence" value="ECO:0007669"/>
    <property type="project" value="UniProtKB-UniRule"/>
</dbReference>
<evidence type="ECO:0000256" key="10">
    <source>
        <dbReference type="ARBA" id="ARBA00046822"/>
    </source>
</evidence>
<proteinExistence type="inferred from homology"/>
<dbReference type="Pfam" id="PF03175">
    <property type="entry name" value="DNA_pol_B_2"/>
    <property type="match status" value="1"/>
</dbReference>
<evidence type="ECO:0000256" key="1">
    <source>
        <dbReference type="ARBA" id="ARBA00004147"/>
    </source>
</evidence>
<evidence type="ECO:0000256" key="13">
    <source>
        <dbReference type="RuleBase" id="RU000442"/>
    </source>
</evidence>
<feature type="domain" description="DNA-directed DNA polymerase family B mitochondria/virus" evidence="15">
    <location>
        <begin position="375"/>
        <end position="822"/>
    </location>
</feature>
<dbReference type="InterPro" id="IPR004868">
    <property type="entry name" value="DNA-dir_DNA_pol_B_mt/vir"/>
</dbReference>
<dbReference type="SUPFAM" id="SSF53098">
    <property type="entry name" value="Ribonuclease H-like"/>
    <property type="match status" value="1"/>
</dbReference>
<evidence type="ECO:0000256" key="14">
    <source>
        <dbReference type="SAM" id="MobiDB-lite"/>
    </source>
</evidence>
<evidence type="ECO:0000256" key="7">
    <source>
        <dbReference type="ARBA" id="ARBA00022932"/>
    </source>
</evidence>
<keyword evidence="8" id="KW-1194">Viral DNA replication</keyword>
<dbReference type="PRINTS" id="PR00106">
    <property type="entry name" value="DNAPOLB"/>
</dbReference>
<keyword evidence="6 12" id="KW-0235">DNA replication</keyword>
<dbReference type="InterPro" id="IPR014382">
    <property type="entry name" value="DNA-dir_DNA_pol_B_adenovir"/>
</dbReference>
<evidence type="ECO:0000256" key="9">
    <source>
        <dbReference type="ARBA" id="ARBA00023125"/>
    </source>
</evidence>
<evidence type="ECO:0000256" key="12">
    <source>
        <dbReference type="PIRNR" id="PIRNR000788"/>
    </source>
</evidence>
<keyword evidence="5 12" id="KW-0548">Nucleotidyltransferase</keyword>
<dbReference type="GO" id="GO:0039693">
    <property type="term" value="P:viral DNA genome replication"/>
    <property type="evidence" value="ECO:0007669"/>
    <property type="project" value="UniProtKB-KW"/>
</dbReference>
<dbReference type="Proteomes" id="UP000676569">
    <property type="component" value="Segment"/>
</dbReference>
<comment type="similarity">
    <text evidence="2 12 13">Belongs to the DNA polymerase type-B family.</text>
</comment>
<dbReference type="InterPro" id="IPR006172">
    <property type="entry name" value="DNA-dir_DNA_pol_B"/>
</dbReference>
<comment type="catalytic activity">
    <reaction evidence="11 12 13">
        <text>DNA(n) + a 2'-deoxyribonucleoside 5'-triphosphate = DNA(n+1) + diphosphate</text>
        <dbReference type="Rhea" id="RHEA:22508"/>
        <dbReference type="Rhea" id="RHEA-COMP:17339"/>
        <dbReference type="Rhea" id="RHEA-COMP:17340"/>
        <dbReference type="ChEBI" id="CHEBI:33019"/>
        <dbReference type="ChEBI" id="CHEBI:61560"/>
        <dbReference type="ChEBI" id="CHEBI:173112"/>
        <dbReference type="EC" id="2.7.7.7"/>
    </reaction>
</comment>
<gene>
    <name evidence="16" type="primary">pol</name>
</gene>
<keyword evidence="4 12" id="KW-0808">Transferase</keyword>
<dbReference type="InterPro" id="IPR012337">
    <property type="entry name" value="RNaseH-like_sf"/>
</dbReference>
<dbReference type="SUPFAM" id="SSF56672">
    <property type="entry name" value="DNA/RNA polymerases"/>
    <property type="match status" value="1"/>
</dbReference>
<protein>
    <recommendedName>
        <fullName evidence="12 13">DNA polymerase</fullName>
        <ecNumber evidence="12 13">2.7.7.7</ecNumber>
    </recommendedName>
</protein>
<evidence type="ECO:0000313" key="16">
    <source>
        <dbReference type="EMBL" id="QJR83088.1"/>
    </source>
</evidence>
<dbReference type="InterPro" id="IPR023211">
    <property type="entry name" value="DNA_pol_palm_dom_sf"/>
</dbReference>
<feature type="region of interest" description="Disordered" evidence="14">
    <location>
        <begin position="1"/>
        <end position="48"/>
    </location>
</feature>
<dbReference type="PROSITE" id="PS00116">
    <property type="entry name" value="DNA_POLYMERASE_B"/>
    <property type="match status" value="1"/>
</dbReference>
<dbReference type="GO" id="GO:0000166">
    <property type="term" value="F:nucleotide binding"/>
    <property type="evidence" value="ECO:0007669"/>
    <property type="project" value="UniProtKB-UniRule"/>
</dbReference>
<keyword evidence="17" id="KW-1185">Reference proteome</keyword>
<evidence type="ECO:0000256" key="5">
    <source>
        <dbReference type="ARBA" id="ARBA00022695"/>
    </source>
</evidence>
<dbReference type="GO" id="GO:0006260">
    <property type="term" value="P:DNA replication"/>
    <property type="evidence" value="ECO:0007669"/>
    <property type="project" value="UniProtKB-KW"/>
</dbReference>
<dbReference type="RefSeq" id="YP_010798520.1">
    <property type="nucleotide sequence ID" value="NC_076486.1"/>
</dbReference>
<feature type="region of interest" description="Disordered" evidence="14">
    <location>
        <begin position="1115"/>
        <end position="1143"/>
    </location>
</feature>
<comment type="subunit">
    <text evidence="10">Heterodimer with the terminal protein; this heterodimer binds to bp 9 to 18 of the genome. Forms a complex with viral pTP, DBP and hosts NFIA and POU2F1/OCT1 for initiation of replication.</text>
</comment>
<evidence type="ECO:0000256" key="4">
    <source>
        <dbReference type="ARBA" id="ARBA00022679"/>
    </source>
</evidence>
<dbReference type="KEGG" id="vg:80536751"/>
<sequence>MAADQQQGEAGRRGGLQPEPPSAESLPGPSSAGLAPARPPGVTAGPKTTVVRRATCHVTGYHNGLRLRLTFFPTFFPAFQNYLALHRRSVGPQLDPKTVNSWRPDDVVGFFKRTSDRPGKITLWTRKLNSSLDHQVIFADPKGNLGPLNLFLFKNCLHLVKDSTVLRKCDACGALFIKQHSCSFRRRSYFHHIILHDTRTWWKPIKFQPLGSLMCTQRLYLVYDIETYTLHTVHGKQLCPYLLVFQFLGDPPLQKLGFQAAEELGYVPRRNCWIHFDWERDNIGQRFKLLRNALQTKLANQIWEGFRADHDLPEQGVDYAELVKRQSEGTLDASALPVYVELIVVGHNIVGFDEIILAAHVLEGAATSIHPAFKITRNFLPRAGKILFNDLLFSLPNPAYKAHDHETYRRWKSGSVAVVDYKWQGLRVMVRDTYMLTHCSLREAAAAYQLEVNKGSCPYQALNDFFMIGTYEQEENGYPVRRYWSSDREYEENKPPAGERYPLLENTVDYCIDDVLVTSSLVMALLKAYATFCQHSLKLDCAFHCFQRPTISSTTHAMFKQMHYTHSARQGKYLEDIHTPSGQMYDFVRLSVKGGRCYPSYLGVLDEPLYVYDICGMYASALSHPMPCGRTLPPLDASIEIRRFQDKLDKPHKISYFDPNLKPMIVAAACIPPPLNELDVLPPLCSKASGRLCWTNEPLVGEVLTSIDLITLHNRGWKVKILVGNPCYAVWPEWKCLCRDYVKLNIEAKEKADREKNQTQRSISKLLSNALYGSFCTRLDNKSVVFESELSSDKADAIRNGKEIVTAVTTLVSKSMPRIDLPKEFWLARERELRQADGAAGENLPQVADDDDDKVESAPCALPPFIGEATRTPHTSFLSADADELTLLTLRKEDELIENDRYPTQLASFVLAWSRAFMSEWAEILFEEDRGVPLEDRQLKSVYGDTDSVFLTAAGHRLMQTRGVHRLKGAGKPLVYEEGNGLTWLVECETGCPDCKTPAFATQSVFLAPKLYALKDVYCPRCDKTLPGKLRAKGHAKEGLNYDVLVKCFLENYLTEGKREKFETSRTVMQRTLINAAGQGTPFTVTEKKLVRVLRPWHDPTMAEGKRTNRGVLLYPYDAKRPNPRPSRSLQENPFWESTSETA</sequence>
<comment type="subcellular location">
    <subcellularLocation>
        <location evidence="1">Host nucleus</location>
    </subcellularLocation>
</comment>
<keyword evidence="9 12" id="KW-0238">DNA-binding</keyword>
<dbReference type="GO" id="GO:0003677">
    <property type="term" value="F:DNA binding"/>
    <property type="evidence" value="ECO:0007669"/>
    <property type="project" value="UniProtKB-UniRule"/>
</dbReference>
<organism evidence="16 17">
    <name type="scientific">Bearded dragon adenovirus 1</name>
    <dbReference type="NCBI Taxonomy" id="2729647"/>
    <lineage>
        <taxon>Viruses</taxon>
        <taxon>Varidnaviria</taxon>
        <taxon>Bamfordvirae</taxon>
        <taxon>Preplasmiviricota</taxon>
        <taxon>Polisuviricotina</taxon>
        <taxon>Pharingeaviricetes</taxon>
        <taxon>Rowavirales</taxon>
        <taxon>Adenoviridae</taxon>
        <taxon>Barthadenovirus</taxon>
        <taxon>Barthadenovirus draconis</taxon>
        <taxon>Lizard atadenovirus B</taxon>
    </lineage>
</organism>
<accession>A0A6N3IR63</accession>
<dbReference type="GeneID" id="80536751"/>
<evidence type="ECO:0000256" key="6">
    <source>
        <dbReference type="ARBA" id="ARBA00022705"/>
    </source>
</evidence>
<reference evidence="16" key="1">
    <citation type="journal article" date="2020" name="Infect. Genet. Evol.">
        <title>The complete genome sequence of bearded dragon adenovirus 1 harbors three genes encoding proteins of the C-type lectin-like domain superfamily.</title>
        <authorList>
            <person name="Penzes J.J."/>
            <person name="Szirovicza L."/>
            <person name="Harrach B."/>
        </authorList>
    </citation>
    <scope>NUCLEOTIDE SEQUENCE</scope>
    <source>
        <strain evidence="16">BD5H2</strain>
    </source>
</reference>
<evidence type="ECO:0000256" key="8">
    <source>
        <dbReference type="ARBA" id="ARBA00023109"/>
    </source>
</evidence>
<dbReference type="GO" id="GO:0042025">
    <property type="term" value="C:host cell nucleus"/>
    <property type="evidence" value="ECO:0007669"/>
    <property type="project" value="UniProtKB-SubCell"/>
</dbReference>
<dbReference type="SMART" id="SM00486">
    <property type="entry name" value="POLBc"/>
    <property type="match status" value="1"/>
</dbReference>
<evidence type="ECO:0000259" key="15">
    <source>
        <dbReference type="Pfam" id="PF03175"/>
    </source>
</evidence>
<keyword evidence="7 12" id="KW-0239">DNA-directed DNA polymerase</keyword>
<keyword evidence="3" id="KW-1048">Host nucleus</keyword>